<gene>
    <name evidence="11" type="ORF">BW47_08095</name>
</gene>
<keyword evidence="12" id="KW-1185">Reference proteome</keyword>
<dbReference type="Pfam" id="PF14579">
    <property type="entry name" value="HHH_6"/>
    <property type="match status" value="1"/>
</dbReference>
<sequence length="823" mass="94831">MITAIVSPYSFKGSILKLEEVVKFAHKQGVNSLLLCDTNFHATVKFIEECQKYKITPIISYLYNDKIYYAKNTEELYELFNAYNTNNFSSLKLNYIDKDDVYLAYYFPGKRRIYELFCNVLGVKCVEKGVLKNIYCNLEAYGYKLKSFQTLPTAPKNFIDVNKIKNNVYKERLIRELEIIKEKNFLDYFHTVYKITKIAKEHDIAIGPGRGSAVGSLLSYMLGITKIDPIKHNLLFERFLNKGRKEPPDIDLDVEDEKRKELIELLKKEFKYVYYISTFSNIGPKTIKKIANEYKISTSELSDLLGLPTHKSVHAAGIIISKTPIKVPIKEDVIEWDMDSLNKIGYIKFDILGLKTLTIMNKLEKKIGKPKLDKITFNFISKGYTNGIFQLESNISKRIIRAIKPSSIDELSIVISLNRPGPLKAKLDRELAIAKWKQRKKSFELLNDTFGIIVFQEQIMLIAKKYANFSNEEADVLRKGIAKKEKKLVEPLIKKLKKNILNILSENETNELIKIILEFSEYAFNKSHAIAYSYISYSLAYFKKHFPKDFYSTLLKYDTTKIEKIIFEMQSRGFKILPPNINGNPENKKEFHIPLTLVKGINEKIEKEIIANAPYNSLKGFFEKNPNINFSIVESLIKIGSFDYLSESRRKLLMKLKEIRSGVNEKILELSSSLFGKNFSNEIKIEKLWERCDMEYNTLGFCISKPFDEFKNLLSPLSVALSREQKLAINVKAVGGYVSDGVTTIKLNVPDGVYTIINDKEIKIFPGIKKAIYVIDQLPSKLFIEKGNENEFVEIVDKKLKIKSARPVFDDYKILIEGESDVC</sequence>
<evidence type="ECO:0000259" key="9">
    <source>
        <dbReference type="Pfam" id="PF14579"/>
    </source>
</evidence>
<dbReference type="EMBL" id="CP007389">
    <property type="protein sequence ID" value="APT74429.1"/>
    <property type="molecule type" value="Genomic_DNA"/>
</dbReference>
<evidence type="ECO:0000256" key="2">
    <source>
        <dbReference type="ARBA" id="ARBA00022679"/>
    </source>
</evidence>
<keyword evidence="2" id="KW-0808">Transferase</keyword>
<dbReference type="PANTHER" id="PTHR32294">
    <property type="entry name" value="DNA POLYMERASE III SUBUNIT ALPHA"/>
    <property type="match status" value="1"/>
</dbReference>
<organism evidence="11 12">
    <name type="scientific">Thermosipho melanesiensis</name>
    <dbReference type="NCBI Taxonomy" id="46541"/>
    <lineage>
        <taxon>Bacteria</taxon>
        <taxon>Thermotogati</taxon>
        <taxon>Thermotogota</taxon>
        <taxon>Thermotogae</taxon>
        <taxon>Thermotogales</taxon>
        <taxon>Fervidobacteriaceae</taxon>
        <taxon>Thermosipho</taxon>
    </lineage>
</organism>
<evidence type="ECO:0000256" key="1">
    <source>
        <dbReference type="ARBA" id="ARBA00012417"/>
    </source>
</evidence>
<feature type="domain" description="DNA polymerase III alpha subunit finger" evidence="10">
    <location>
        <begin position="370"/>
        <end position="499"/>
    </location>
</feature>
<feature type="domain" description="DNA polymerase helix-hairpin-helix motif" evidence="9">
    <location>
        <begin position="573"/>
        <end position="652"/>
    </location>
</feature>
<evidence type="ECO:0000259" key="10">
    <source>
        <dbReference type="Pfam" id="PF17657"/>
    </source>
</evidence>
<keyword evidence="3" id="KW-0548">Nucleotidyltransferase</keyword>
<protein>
    <recommendedName>
        <fullName evidence="1">DNA-directed DNA polymerase</fullName>
        <ecNumber evidence="1">2.7.7.7</ecNumber>
    </recommendedName>
</protein>
<keyword evidence="5" id="KW-0239">DNA-directed DNA polymerase</keyword>
<evidence type="ECO:0000256" key="6">
    <source>
        <dbReference type="ARBA" id="ARBA00049244"/>
    </source>
</evidence>
<dbReference type="Gene3D" id="3.20.20.140">
    <property type="entry name" value="Metal-dependent hydrolases"/>
    <property type="match status" value="1"/>
</dbReference>
<dbReference type="InterPro" id="IPR040982">
    <property type="entry name" value="DNA_pol3_finger"/>
</dbReference>
<dbReference type="RefSeq" id="WP_012057728.1">
    <property type="nucleotide sequence ID" value="NZ_CP007389.1"/>
</dbReference>
<evidence type="ECO:0000313" key="11">
    <source>
        <dbReference type="EMBL" id="APT74429.1"/>
    </source>
</evidence>
<feature type="domain" description="Bacterial DNA polymerase III alpha subunit NTPase" evidence="8">
    <location>
        <begin position="165"/>
        <end position="302"/>
    </location>
</feature>
<accession>A0ABM6GFS1</accession>
<dbReference type="InterPro" id="IPR011708">
    <property type="entry name" value="DNA_pol3_alpha_NTPase_dom"/>
</dbReference>
<dbReference type="PANTHER" id="PTHR32294:SF0">
    <property type="entry name" value="DNA POLYMERASE III SUBUNIT ALPHA"/>
    <property type="match status" value="1"/>
</dbReference>
<name>A0ABM6GFS1_9BACT</name>
<feature type="domain" description="PHP" evidence="7">
    <location>
        <begin position="7"/>
        <end position="79"/>
    </location>
</feature>
<dbReference type="InterPro" id="IPR004805">
    <property type="entry name" value="DnaE2/DnaE/PolC"/>
</dbReference>
<evidence type="ECO:0000259" key="7">
    <source>
        <dbReference type="Pfam" id="PF02811"/>
    </source>
</evidence>
<dbReference type="Pfam" id="PF02811">
    <property type="entry name" value="PHP"/>
    <property type="match status" value="1"/>
</dbReference>
<dbReference type="Proteomes" id="UP000185490">
    <property type="component" value="Chromosome"/>
</dbReference>
<reference evidence="11 12" key="1">
    <citation type="submission" date="2014-02" db="EMBL/GenBank/DDBJ databases">
        <title>Diversity of Thermotogales isolates from hydrothermal vents.</title>
        <authorList>
            <person name="Haverkamp T.H.A."/>
            <person name="Lossouarn J."/>
            <person name="Geslin C."/>
            <person name="Nesbo C.L."/>
        </authorList>
    </citation>
    <scope>NUCLEOTIDE SEQUENCE [LARGE SCALE GENOMIC DNA]</scope>
    <source>
        <strain evidence="11 12">431</strain>
    </source>
</reference>
<evidence type="ECO:0000313" key="12">
    <source>
        <dbReference type="Proteomes" id="UP000185490"/>
    </source>
</evidence>
<dbReference type="InterPro" id="IPR004013">
    <property type="entry name" value="PHP_dom"/>
</dbReference>
<keyword evidence="4" id="KW-0235">DNA replication</keyword>
<dbReference type="InterPro" id="IPR029460">
    <property type="entry name" value="DNAPol_HHH"/>
</dbReference>
<evidence type="ECO:0000256" key="3">
    <source>
        <dbReference type="ARBA" id="ARBA00022695"/>
    </source>
</evidence>
<dbReference type="Gene3D" id="1.10.150.870">
    <property type="match status" value="1"/>
</dbReference>
<evidence type="ECO:0000256" key="4">
    <source>
        <dbReference type="ARBA" id="ARBA00022705"/>
    </source>
</evidence>
<evidence type="ECO:0000256" key="5">
    <source>
        <dbReference type="ARBA" id="ARBA00022932"/>
    </source>
</evidence>
<dbReference type="EC" id="2.7.7.7" evidence="1"/>
<dbReference type="Pfam" id="PF07733">
    <property type="entry name" value="DNA_pol3_alpha"/>
    <property type="match status" value="1"/>
</dbReference>
<dbReference type="Pfam" id="PF17657">
    <property type="entry name" value="DNA_pol3_finger"/>
    <property type="match status" value="1"/>
</dbReference>
<comment type="catalytic activity">
    <reaction evidence="6">
        <text>DNA(n) + a 2'-deoxyribonucleoside 5'-triphosphate = DNA(n+1) + diphosphate</text>
        <dbReference type="Rhea" id="RHEA:22508"/>
        <dbReference type="Rhea" id="RHEA-COMP:17339"/>
        <dbReference type="Rhea" id="RHEA-COMP:17340"/>
        <dbReference type="ChEBI" id="CHEBI:33019"/>
        <dbReference type="ChEBI" id="CHEBI:61560"/>
        <dbReference type="ChEBI" id="CHEBI:173112"/>
        <dbReference type="EC" id="2.7.7.7"/>
    </reaction>
</comment>
<proteinExistence type="predicted"/>
<evidence type="ECO:0000259" key="8">
    <source>
        <dbReference type="Pfam" id="PF07733"/>
    </source>
</evidence>